<sequence>MTEIEKLKQNHKLGKTTSRCSERDIYEWTIALILYTHLLNELNVYRSEQWRVDLNKSSYSPPKTLDDELRKAIGERESAASNQIGGRDIRVGKEAILLPRVWLAGRPGRKRWIV</sequence>
<evidence type="ECO:0000313" key="1">
    <source>
        <dbReference type="EMBL" id="VDK85794.1"/>
    </source>
</evidence>
<accession>A0A3P6V6L5</accession>
<dbReference type="Proteomes" id="UP000277928">
    <property type="component" value="Unassembled WGS sequence"/>
</dbReference>
<keyword evidence="2" id="KW-1185">Reference proteome</keyword>
<protein>
    <submittedName>
        <fullName evidence="1">Uncharacterized protein</fullName>
    </submittedName>
</protein>
<evidence type="ECO:0000313" key="2">
    <source>
        <dbReference type="Proteomes" id="UP000277928"/>
    </source>
</evidence>
<proteinExistence type="predicted"/>
<dbReference type="EMBL" id="UYRX01000732">
    <property type="protein sequence ID" value="VDK85794.1"/>
    <property type="molecule type" value="Genomic_DNA"/>
</dbReference>
<reference evidence="1 2" key="1">
    <citation type="submission" date="2018-08" db="EMBL/GenBank/DDBJ databases">
        <authorList>
            <person name="Laetsch R D."/>
            <person name="Stevens L."/>
            <person name="Kumar S."/>
            <person name="Blaxter L. M."/>
        </authorList>
    </citation>
    <scope>NUCLEOTIDE SEQUENCE [LARGE SCALE GENOMIC DNA]</scope>
</reference>
<organism evidence="1 2">
    <name type="scientific">Litomosoides sigmodontis</name>
    <name type="common">Filarial nematode worm</name>
    <dbReference type="NCBI Taxonomy" id="42156"/>
    <lineage>
        <taxon>Eukaryota</taxon>
        <taxon>Metazoa</taxon>
        <taxon>Ecdysozoa</taxon>
        <taxon>Nematoda</taxon>
        <taxon>Chromadorea</taxon>
        <taxon>Rhabditida</taxon>
        <taxon>Spirurina</taxon>
        <taxon>Spiruromorpha</taxon>
        <taxon>Filarioidea</taxon>
        <taxon>Onchocercidae</taxon>
        <taxon>Litomosoides</taxon>
    </lineage>
</organism>
<gene>
    <name evidence="1" type="ORF">NLS_LOCUS7294</name>
</gene>
<name>A0A3P6V6L5_LITSI</name>
<dbReference type="AlphaFoldDB" id="A0A3P6V6L5"/>